<protein>
    <submittedName>
        <fullName evidence="2">Uncharacterized protein</fullName>
    </submittedName>
</protein>
<proteinExistence type="predicted"/>
<comment type="caution">
    <text evidence="2">The sequence shown here is derived from an EMBL/GenBank/DDBJ whole genome shotgun (WGS) entry which is preliminary data.</text>
</comment>
<feature type="region of interest" description="Disordered" evidence="1">
    <location>
        <begin position="26"/>
        <end position="47"/>
    </location>
</feature>
<dbReference type="AlphaFoldDB" id="A0A5B7F2K5"/>
<organism evidence="2 3">
    <name type="scientific">Portunus trituberculatus</name>
    <name type="common">Swimming crab</name>
    <name type="synonym">Neptunus trituberculatus</name>
    <dbReference type="NCBI Taxonomy" id="210409"/>
    <lineage>
        <taxon>Eukaryota</taxon>
        <taxon>Metazoa</taxon>
        <taxon>Ecdysozoa</taxon>
        <taxon>Arthropoda</taxon>
        <taxon>Crustacea</taxon>
        <taxon>Multicrustacea</taxon>
        <taxon>Malacostraca</taxon>
        <taxon>Eumalacostraca</taxon>
        <taxon>Eucarida</taxon>
        <taxon>Decapoda</taxon>
        <taxon>Pleocyemata</taxon>
        <taxon>Brachyura</taxon>
        <taxon>Eubrachyura</taxon>
        <taxon>Portunoidea</taxon>
        <taxon>Portunidae</taxon>
        <taxon>Portuninae</taxon>
        <taxon>Portunus</taxon>
    </lineage>
</organism>
<evidence type="ECO:0000256" key="1">
    <source>
        <dbReference type="SAM" id="MobiDB-lite"/>
    </source>
</evidence>
<reference evidence="2 3" key="1">
    <citation type="submission" date="2019-05" db="EMBL/GenBank/DDBJ databases">
        <title>Another draft genome of Portunus trituberculatus and its Hox gene families provides insights of decapod evolution.</title>
        <authorList>
            <person name="Jeong J.-H."/>
            <person name="Song I."/>
            <person name="Kim S."/>
            <person name="Choi T."/>
            <person name="Kim D."/>
            <person name="Ryu S."/>
            <person name="Kim W."/>
        </authorList>
    </citation>
    <scope>NUCLEOTIDE SEQUENCE [LARGE SCALE GENOMIC DNA]</scope>
    <source>
        <tissue evidence="2">Muscle</tissue>
    </source>
</reference>
<name>A0A5B7F2K5_PORTR</name>
<accession>A0A5B7F2K5</accession>
<keyword evidence="3" id="KW-1185">Reference proteome</keyword>
<dbReference type="EMBL" id="VSRR010004187">
    <property type="protein sequence ID" value="MPC38844.1"/>
    <property type="molecule type" value="Genomic_DNA"/>
</dbReference>
<sequence>MTFREQSSQRNLSPVTCIIPIHLPTSPVTDSGSPPLPTPLTVTARPTLRGDAPSLIKIHEVSPCI</sequence>
<dbReference type="Proteomes" id="UP000324222">
    <property type="component" value="Unassembled WGS sequence"/>
</dbReference>
<evidence type="ECO:0000313" key="3">
    <source>
        <dbReference type="Proteomes" id="UP000324222"/>
    </source>
</evidence>
<gene>
    <name evidence="2" type="ORF">E2C01_032360</name>
</gene>
<evidence type="ECO:0000313" key="2">
    <source>
        <dbReference type="EMBL" id="MPC38844.1"/>
    </source>
</evidence>